<proteinExistence type="predicted"/>
<dbReference type="GO" id="GO:0016020">
    <property type="term" value="C:membrane"/>
    <property type="evidence" value="ECO:0007669"/>
    <property type="project" value="UniProtKB-SubCell"/>
</dbReference>
<feature type="domain" description="Cation efflux protein transmembrane" evidence="6">
    <location>
        <begin position="14"/>
        <end position="183"/>
    </location>
</feature>
<sequence length="263" mass="27942">MENGRRDGGMRILALAAAVWVVLAAAAGYMTGSLGLVGLALVGVQGVLAPLACVYWQARAEKEARRRTEYGALGALVIGALGVLFCTLLMIAAIRRLGAAHTPVPLAFSVPLALLMLAGIECGYRCLRCAARRRQSAVLRGEALDRRARLPLAVFALAGTIGGQYGLAWADLIAGLALSLYAAGRLLLAMRAILKRESTGWIKEVVQLARACDISQPPRGICIRWDGRYADIDLSGLAGPSGSHMVKANFMGRCALFSLRRRG</sequence>
<feature type="transmembrane region" description="Helical" evidence="5">
    <location>
        <begin position="173"/>
        <end position="194"/>
    </location>
</feature>
<feature type="transmembrane region" description="Helical" evidence="5">
    <location>
        <begin position="12"/>
        <end position="30"/>
    </location>
</feature>
<accession>A0A926CYZ3</accession>
<dbReference type="EMBL" id="JACRSO010000001">
    <property type="protein sequence ID" value="MBC8527954.1"/>
    <property type="molecule type" value="Genomic_DNA"/>
</dbReference>
<dbReference type="InterPro" id="IPR058533">
    <property type="entry name" value="Cation_efflux_TM"/>
</dbReference>
<keyword evidence="8" id="KW-1185">Reference proteome</keyword>
<comment type="subcellular location">
    <subcellularLocation>
        <location evidence="1">Membrane</location>
        <topology evidence="1">Multi-pass membrane protein</topology>
    </subcellularLocation>
</comment>
<evidence type="ECO:0000256" key="5">
    <source>
        <dbReference type="SAM" id="Phobius"/>
    </source>
</evidence>
<feature type="transmembrane region" description="Helical" evidence="5">
    <location>
        <begin position="70"/>
        <end position="94"/>
    </location>
</feature>
<dbReference type="SUPFAM" id="SSF161111">
    <property type="entry name" value="Cation efflux protein transmembrane domain-like"/>
    <property type="match status" value="1"/>
</dbReference>
<evidence type="ECO:0000313" key="7">
    <source>
        <dbReference type="EMBL" id="MBC8527954.1"/>
    </source>
</evidence>
<dbReference type="Pfam" id="PF01545">
    <property type="entry name" value="Cation_efflux"/>
    <property type="match status" value="1"/>
</dbReference>
<keyword evidence="3 5" id="KW-1133">Transmembrane helix</keyword>
<protein>
    <submittedName>
        <fullName evidence="7">Cation transporter</fullName>
    </submittedName>
</protein>
<keyword evidence="2 5" id="KW-0812">Transmembrane</keyword>
<comment type="caution">
    <text evidence="7">The sequence shown here is derived from an EMBL/GenBank/DDBJ whole genome shotgun (WGS) entry which is preliminary data.</text>
</comment>
<reference evidence="7" key="1">
    <citation type="submission" date="2020-08" db="EMBL/GenBank/DDBJ databases">
        <title>Genome public.</title>
        <authorList>
            <person name="Liu C."/>
            <person name="Sun Q."/>
        </authorList>
    </citation>
    <scope>NUCLEOTIDE SEQUENCE</scope>
    <source>
        <strain evidence="7">NSJ-44</strain>
    </source>
</reference>
<dbReference type="Gene3D" id="1.20.1510.10">
    <property type="entry name" value="Cation efflux protein transmembrane domain"/>
    <property type="match status" value="1"/>
</dbReference>
<evidence type="ECO:0000256" key="1">
    <source>
        <dbReference type="ARBA" id="ARBA00004141"/>
    </source>
</evidence>
<keyword evidence="4 5" id="KW-0472">Membrane</keyword>
<evidence type="ECO:0000313" key="8">
    <source>
        <dbReference type="Proteomes" id="UP000654279"/>
    </source>
</evidence>
<organism evidence="7 8">
    <name type="scientific">Luoshenia tenuis</name>
    <dbReference type="NCBI Taxonomy" id="2763654"/>
    <lineage>
        <taxon>Bacteria</taxon>
        <taxon>Bacillati</taxon>
        <taxon>Bacillota</taxon>
        <taxon>Clostridia</taxon>
        <taxon>Christensenellales</taxon>
        <taxon>Christensenellaceae</taxon>
        <taxon>Luoshenia</taxon>
    </lineage>
</organism>
<feature type="transmembrane region" description="Helical" evidence="5">
    <location>
        <begin position="148"/>
        <end position="167"/>
    </location>
</feature>
<dbReference type="AlphaFoldDB" id="A0A926CYZ3"/>
<dbReference type="Proteomes" id="UP000654279">
    <property type="component" value="Unassembled WGS sequence"/>
</dbReference>
<gene>
    <name evidence="7" type="ORF">H8699_00690</name>
</gene>
<feature type="transmembrane region" description="Helical" evidence="5">
    <location>
        <begin position="106"/>
        <end position="127"/>
    </location>
</feature>
<dbReference type="GO" id="GO:0008324">
    <property type="term" value="F:monoatomic cation transmembrane transporter activity"/>
    <property type="evidence" value="ECO:0007669"/>
    <property type="project" value="InterPro"/>
</dbReference>
<feature type="transmembrane region" description="Helical" evidence="5">
    <location>
        <begin position="36"/>
        <end position="58"/>
    </location>
</feature>
<name>A0A926CYZ3_9FIRM</name>
<evidence type="ECO:0000259" key="6">
    <source>
        <dbReference type="Pfam" id="PF01545"/>
    </source>
</evidence>
<dbReference type="InterPro" id="IPR027469">
    <property type="entry name" value="Cation_efflux_TMD_sf"/>
</dbReference>
<evidence type="ECO:0000256" key="2">
    <source>
        <dbReference type="ARBA" id="ARBA00022692"/>
    </source>
</evidence>
<dbReference type="RefSeq" id="WP_249284026.1">
    <property type="nucleotide sequence ID" value="NZ_JACRSO010000001.1"/>
</dbReference>
<evidence type="ECO:0000256" key="3">
    <source>
        <dbReference type="ARBA" id="ARBA00022989"/>
    </source>
</evidence>
<evidence type="ECO:0000256" key="4">
    <source>
        <dbReference type="ARBA" id="ARBA00023136"/>
    </source>
</evidence>